<evidence type="ECO:0008006" key="4">
    <source>
        <dbReference type="Google" id="ProtNLM"/>
    </source>
</evidence>
<dbReference type="EMBL" id="SGXT01000013">
    <property type="protein sequence ID" value="RZT62488.1"/>
    <property type="molecule type" value="Genomic_DNA"/>
</dbReference>
<name>A0A4Q7TRU8_9MICO</name>
<feature type="transmembrane region" description="Helical" evidence="1">
    <location>
        <begin position="14"/>
        <end position="34"/>
    </location>
</feature>
<sequence length="460" mass="47985">MSRTSSDGRAFTRAFWWTTAVTAGVAAVFLLLGAMQGPKLSTAQVDSVRVTEQAGQQLRLFANQPLSEITAEQVSVDPAVPVQVSVQGELIAVQFERALDYSTDYTVTVSGVASPSRSATSDFVHTFTTAPGSFVYVDRGETVDEVLVADVAGTGRGEVLHTAPGIQFAAPLENALILARDDGSGGSILEVVDRASDAVEQVRLPADGLRIDALQVPRVGTTVALIVSATDGADGAANRWLALVDLAGVGVADWVTGLDGEPIAALDAFFTQAGDALLIHDIDQALFRLPLADPSLILPVAQFTEVHGVSSDGGRLSATDPFGGVAFDLDSSEEERINPSLFDDALVFGADFHLLASGEWVQRVAVTDSSGLAVANLIVVDDGAGESRLLARTVSDAGSFVDFRVSPNDQFVAIEVVPVVAEAQPDGRAVNGRATSITVVIVNIATGDLVRSVAGFAPTW</sequence>
<accession>A0A4Q7TRU8</accession>
<proteinExistence type="predicted"/>
<keyword evidence="3" id="KW-1185">Reference proteome</keyword>
<gene>
    <name evidence="2" type="ORF">EV140_1017</name>
</gene>
<keyword evidence="1" id="KW-0812">Transmembrane</keyword>
<evidence type="ECO:0000313" key="2">
    <source>
        <dbReference type="EMBL" id="RZT62488.1"/>
    </source>
</evidence>
<evidence type="ECO:0000256" key="1">
    <source>
        <dbReference type="SAM" id="Phobius"/>
    </source>
</evidence>
<evidence type="ECO:0000313" key="3">
    <source>
        <dbReference type="Proteomes" id="UP000292408"/>
    </source>
</evidence>
<keyword evidence="1" id="KW-0472">Membrane</keyword>
<reference evidence="2 3" key="1">
    <citation type="journal article" date="2015" name="Stand. Genomic Sci.">
        <title>Genomic Encyclopedia of Bacterial and Archaeal Type Strains, Phase III: the genomes of soil and plant-associated and newly described type strains.</title>
        <authorList>
            <person name="Whitman W.B."/>
            <person name="Woyke T."/>
            <person name="Klenk H.P."/>
            <person name="Zhou Y."/>
            <person name="Lilburn T.G."/>
            <person name="Beck B.J."/>
            <person name="De Vos P."/>
            <person name="Vandamme P."/>
            <person name="Eisen J.A."/>
            <person name="Garrity G."/>
            <person name="Hugenholtz P."/>
            <person name="Kyrpides N.C."/>
        </authorList>
    </citation>
    <scope>NUCLEOTIDE SEQUENCE [LARGE SCALE GENOMIC DNA]</scope>
    <source>
        <strain evidence="2 3">AC4r</strain>
    </source>
</reference>
<keyword evidence="1" id="KW-1133">Transmembrane helix</keyword>
<dbReference type="RefSeq" id="WP_130281669.1">
    <property type="nucleotide sequence ID" value="NZ_SGXT01000013.1"/>
</dbReference>
<dbReference type="Proteomes" id="UP000292408">
    <property type="component" value="Unassembled WGS sequence"/>
</dbReference>
<dbReference type="AlphaFoldDB" id="A0A4Q7TRU8"/>
<comment type="caution">
    <text evidence="2">The sequence shown here is derived from an EMBL/GenBank/DDBJ whole genome shotgun (WGS) entry which is preliminary data.</text>
</comment>
<protein>
    <recommendedName>
        <fullName evidence="4">SbsA Ig-like domain-containing protein</fullName>
    </recommendedName>
</protein>
<organism evidence="2 3">
    <name type="scientific">Microcella alkaliphila</name>
    <dbReference type="NCBI Taxonomy" id="279828"/>
    <lineage>
        <taxon>Bacteria</taxon>
        <taxon>Bacillati</taxon>
        <taxon>Actinomycetota</taxon>
        <taxon>Actinomycetes</taxon>
        <taxon>Micrococcales</taxon>
        <taxon>Microbacteriaceae</taxon>
        <taxon>Microcella</taxon>
    </lineage>
</organism>
<dbReference type="OrthoDB" id="5057864at2"/>